<feature type="compositionally biased region" description="Low complexity" evidence="1">
    <location>
        <begin position="98"/>
        <end position="117"/>
    </location>
</feature>
<sequence>MPVLLDKAYLEWMKPTTGSDPVCAIKTTNTISSHPSSVAAYLETHQGEELPEDVYFEKSVDAPVAIHYACGMPFRPGYIHHAFKRCQPPNPFKRYNNSESSSSTISITGGSSETSPTSPRPPFASGARPPSKFPEKRVRPLSPRAAGWPFAPPQAQPQQHCSSPPNIQSFPSPAPSVCSISGAAEVGSGEPGCQHCAYAKRYTKWLHPQTYHERRDSGIGCTPDLSGQLSTPGPPLFSLPSPPLSRAPSFACHYHQQNNLPYRPRQDSQDQYSSDYQQLPSRRRWSQATNSTVTSIRHHPSASAAVPDQLEDFFYEMGSDGRQAVFYGTGNGMHKGKEVRNARTCGNWRDS</sequence>
<evidence type="ECO:0000313" key="3">
    <source>
        <dbReference type="Proteomes" id="UP001360953"/>
    </source>
</evidence>
<proteinExistence type="predicted"/>
<gene>
    <name evidence="2" type="ORF">J3D65DRAFT_637699</name>
</gene>
<keyword evidence="3" id="KW-1185">Reference proteome</keyword>
<dbReference type="RefSeq" id="XP_066651283.1">
    <property type="nucleotide sequence ID" value="XM_066801533.1"/>
</dbReference>
<evidence type="ECO:0000313" key="2">
    <source>
        <dbReference type="EMBL" id="KAK7531459.1"/>
    </source>
</evidence>
<dbReference type="EMBL" id="JBBPEH010000012">
    <property type="protein sequence ID" value="KAK7531459.1"/>
    <property type="molecule type" value="Genomic_DNA"/>
</dbReference>
<name>A0ABR1L886_9PEZI</name>
<protein>
    <submittedName>
        <fullName evidence="2">Uncharacterized protein</fullName>
    </submittedName>
</protein>
<evidence type="ECO:0000256" key="1">
    <source>
        <dbReference type="SAM" id="MobiDB-lite"/>
    </source>
</evidence>
<feature type="compositionally biased region" description="Polar residues" evidence="1">
    <location>
        <begin position="286"/>
        <end position="295"/>
    </location>
</feature>
<dbReference type="Proteomes" id="UP001360953">
    <property type="component" value="Unassembled WGS sequence"/>
</dbReference>
<organism evidence="2 3">
    <name type="scientific">Phyllosticta citribraziliensis</name>
    <dbReference type="NCBI Taxonomy" id="989973"/>
    <lineage>
        <taxon>Eukaryota</taxon>
        <taxon>Fungi</taxon>
        <taxon>Dikarya</taxon>
        <taxon>Ascomycota</taxon>
        <taxon>Pezizomycotina</taxon>
        <taxon>Dothideomycetes</taxon>
        <taxon>Dothideomycetes incertae sedis</taxon>
        <taxon>Botryosphaeriales</taxon>
        <taxon>Phyllostictaceae</taxon>
        <taxon>Phyllosticta</taxon>
    </lineage>
</organism>
<comment type="caution">
    <text evidence="2">The sequence shown here is derived from an EMBL/GenBank/DDBJ whole genome shotgun (WGS) entry which is preliminary data.</text>
</comment>
<dbReference type="GeneID" id="92034439"/>
<feature type="region of interest" description="Disordered" evidence="1">
    <location>
        <begin position="259"/>
        <end position="303"/>
    </location>
</feature>
<feature type="region of interest" description="Disordered" evidence="1">
    <location>
        <begin position="94"/>
        <end position="168"/>
    </location>
</feature>
<accession>A0ABR1L886</accession>
<feature type="compositionally biased region" description="Low complexity" evidence="1">
    <location>
        <begin position="269"/>
        <end position="278"/>
    </location>
</feature>
<reference evidence="2 3" key="1">
    <citation type="submission" date="2024-04" db="EMBL/GenBank/DDBJ databases">
        <title>Phyllosticta paracitricarpa is synonymous to the EU quarantine fungus P. citricarpa based on phylogenomic analyses.</title>
        <authorList>
            <consortium name="Lawrence Berkeley National Laboratory"/>
            <person name="Van ingen-buijs V.A."/>
            <person name="Van westerhoven A.C."/>
            <person name="Haridas S."/>
            <person name="Skiadas P."/>
            <person name="Martin F."/>
            <person name="Groenewald J.Z."/>
            <person name="Crous P.W."/>
            <person name="Seidl M.F."/>
        </authorList>
    </citation>
    <scope>NUCLEOTIDE SEQUENCE [LARGE SCALE GENOMIC DNA]</scope>
    <source>
        <strain evidence="2 3">CPC 17464</strain>
    </source>
</reference>